<feature type="transmembrane region" description="Helical" evidence="1">
    <location>
        <begin position="249"/>
        <end position="268"/>
    </location>
</feature>
<gene>
    <name evidence="2" type="ORF">GCM10012278_89830</name>
</gene>
<keyword evidence="1" id="KW-0812">Transmembrane</keyword>
<accession>A0A918AG70</accession>
<feature type="transmembrane region" description="Helical" evidence="1">
    <location>
        <begin position="122"/>
        <end position="138"/>
    </location>
</feature>
<dbReference type="RefSeq" id="WP_189144908.1">
    <property type="nucleotide sequence ID" value="NZ_BMNK01000028.1"/>
</dbReference>
<dbReference type="Proteomes" id="UP000660745">
    <property type="component" value="Unassembled WGS sequence"/>
</dbReference>
<evidence type="ECO:0000313" key="2">
    <source>
        <dbReference type="EMBL" id="GGP18255.1"/>
    </source>
</evidence>
<evidence type="ECO:0000256" key="1">
    <source>
        <dbReference type="SAM" id="Phobius"/>
    </source>
</evidence>
<keyword evidence="3" id="KW-1185">Reference proteome</keyword>
<protein>
    <recommendedName>
        <fullName evidence="4">PqqD family protein</fullName>
    </recommendedName>
</protein>
<sequence length="402" mass="43441">MSAALDADLRERAARLTVAFDGEAWVLGRPDLGVFVAVPEPGAVFVTTLRETGSAAEATARASEVAGEPVDGNDFIDGLTAAGLLDPAAAPDGTVTPAGRQIKWIEGISPPAAARLFGRTGWSFYAAALLFVLAVLLTRPDLRPSWQDAWFLPSPGLSVFGWLVLGIAFGALHEAWHWLAGRAIGVPATFRVSYRGMYIVYETDLTQIVAVPRNRRHGVYLAGMAIETVVVAAALGLRTLTPPGGLDDLLAAVVLFRIVAIVWQWAALPLRSDSYALLANALRCHNLYRTTWLTVKNRIFRLTGPEMTELAGAGARDRAMARWFALLYVAGIAVMTWLFLTVMLPLMLSLAQWSAAQFAGGRIGSAGFWEALVVTLYVGLRLGLPPLLALRERRLRRAGELL</sequence>
<dbReference type="AlphaFoldDB" id="A0A918AG70"/>
<feature type="transmembrane region" description="Helical" evidence="1">
    <location>
        <begin position="368"/>
        <end position="390"/>
    </location>
</feature>
<keyword evidence="1" id="KW-0472">Membrane</keyword>
<reference evidence="2" key="2">
    <citation type="submission" date="2020-09" db="EMBL/GenBank/DDBJ databases">
        <authorList>
            <person name="Sun Q."/>
            <person name="Zhou Y."/>
        </authorList>
    </citation>
    <scope>NUCLEOTIDE SEQUENCE</scope>
    <source>
        <strain evidence="2">CGMCC 4.7430</strain>
    </source>
</reference>
<reference evidence="2" key="1">
    <citation type="journal article" date="2014" name="Int. J. Syst. Evol. Microbiol.">
        <title>Complete genome sequence of Corynebacterium casei LMG S-19264T (=DSM 44701T), isolated from a smear-ripened cheese.</title>
        <authorList>
            <consortium name="US DOE Joint Genome Institute (JGI-PGF)"/>
            <person name="Walter F."/>
            <person name="Albersmeier A."/>
            <person name="Kalinowski J."/>
            <person name="Ruckert C."/>
        </authorList>
    </citation>
    <scope>NUCLEOTIDE SEQUENCE</scope>
    <source>
        <strain evidence="2">CGMCC 4.7430</strain>
    </source>
</reference>
<name>A0A918AG70_9ACTN</name>
<comment type="caution">
    <text evidence="2">The sequence shown here is derived from an EMBL/GenBank/DDBJ whole genome shotgun (WGS) entry which is preliminary data.</text>
</comment>
<feature type="transmembrane region" description="Helical" evidence="1">
    <location>
        <begin position="150"/>
        <end position="172"/>
    </location>
</feature>
<dbReference type="EMBL" id="BMNK01000028">
    <property type="protein sequence ID" value="GGP18255.1"/>
    <property type="molecule type" value="Genomic_DNA"/>
</dbReference>
<evidence type="ECO:0008006" key="4">
    <source>
        <dbReference type="Google" id="ProtNLM"/>
    </source>
</evidence>
<feature type="transmembrane region" description="Helical" evidence="1">
    <location>
        <begin position="218"/>
        <end position="237"/>
    </location>
</feature>
<keyword evidence="1" id="KW-1133">Transmembrane helix</keyword>
<evidence type="ECO:0000313" key="3">
    <source>
        <dbReference type="Proteomes" id="UP000660745"/>
    </source>
</evidence>
<proteinExistence type="predicted"/>
<organism evidence="2 3">
    <name type="scientific">Nonomuraea glycinis</name>
    <dbReference type="NCBI Taxonomy" id="2047744"/>
    <lineage>
        <taxon>Bacteria</taxon>
        <taxon>Bacillati</taxon>
        <taxon>Actinomycetota</taxon>
        <taxon>Actinomycetes</taxon>
        <taxon>Streptosporangiales</taxon>
        <taxon>Streptosporangiaceae</taxon>
        <taxon>Nonomuraea</taxon>
    </lineage>
</organism>
<feature type="transmembrane region" description="Helical" evidence="1">
    <location>
        <begin position="325"/>
        <end position="348"/>
    </location>
</feature>